<feature type="transmembrane region" description="Helical" evidence="1">
    <location>
        <begin position="48"/>
        <end position="70"/>
    </location>
</feature>
<accession>A0ABQ5GKM2</accession>
<reference evidence="3" key="2">
    <citation type="submission" date="2022-01" db="EMBL/GenBank/DDBJ databases">
        <authorList>
            <person name="Yamashiro T."/>
            <person name="Shiraishi A."/>
            <person name="Satake H."/>
            <person name="Nakayama K."/>
        </authorList>
    </citation>
    <scope>NUCLEOTIDE SEQUENCE</scope>
</reference>
<feature type="transmembrane region" description="Helical" evidence="1">
    <location>
        <begin position="20"/>
        <end position="42"/>
    </location>
</feature>
<dbReference type="EMBL" id="BQNB010015688">
    <property type="protein sequence ID" value="GJT42942.1"/>
    <property type="molecule type" value="Genomic_DNA"/>
</dbReference>
<reference evidence="3" key="1">
    <citation type="journal article" date="2022" name="Int. J. Mol. Sci.">
        <title>Draft Genome of Tanacetum Coccineum: Genomic Comparison of Closely Related Tanacetum-Family Plants.</title>
        <authorList>
            <person name="Yamashiro T."/>
            <person name="Shiraishi A."/>
            <person name="Nakayama K."/>
            <person name="Satake H."/>
        </authorList>
    </citation>
    <scope>NUCLEOTIDE SEQUENCE</scope>
</reference>
<gene>
    <name evidence="2" type="ORF">Tco_0951657</name>
    <name evidence="3" type="ORF">Tco_1042886</name>
</gene>
<protein>
    <submittedName>
        <fullName evidence="3">Uncharacterized protein</fullName>
    </submittedName>
</protein>
<evidence type="ECO:0000313" key="2">
    <source>
        <dbReference type="EMBL" id="GJT42942.1"/>
    </source>
</evidence>
<name>A0ABQ5GKM2_9ASTR</name>
<dbReference type="EMBL" id="BQNB010018600">
    <property type="protein sequence ID" value="GJT76161.1"/>
    <property type="molecule type" value="Genomic_DNA"/>
</dbReference>
<evidence type="ECO:0000256" key="1">
    <source>
        <dbReference type="SAM" id="Phobius"/>
    </source>
</evidence>
<keyword evidence="1" id="KW-0472">Membrane</keyword>
<keyword evidence="1" id="KW-0812">Transmembrane</keyword>
<comment type="caution">
    <text evidence="3">The sequence shown here is derived from an EMBL/GenBank/DDBJ whole genome shotgun (WGS) entry which is preliminary data.</text>
</comment>
<dbReference type="Proteomes" id="UP001151760">
    <property type="component" value="Unassembled WGS sequence"/>
</dbReference>
<evidence type="ECO:0000313" key="4">
    <source>
        <dbReference type="Proteomes" id="UP001151760"/>
    </source>
</evidence>
<organism evidence="3 4">
    <name type="scientific">Tanacetum coccineum</name>
    <dbReference type="NCBI Taxonomy" id="301880"/>
    <lineage>
        <taxon>Eukaryota</taxon>
        <taxon>Viridiplantae</taxon>
        <taxon>Streptophyta</taxon>
        <taxon>Embryophyta</taxon>
        <taxon>Tracheophyta</taxon>
        <taxon>Spermatophyta</taxon>
        <taxon>Magnoliopsida</taxon>
        <taxon>eudicotyledons</taxon>
        <taxon>Gunneridae</taxon>
        <taxon>Pentapetalae</taxon>
        <taxon>asterids</taxon>
        <taxon>campanulids</taxon>
        <taxon>Asterales</taxon>
        <taxon>Asteraceae</taxon>
        <taxon>Asteroideae</taxon>
        <taxon>Anthemideae</taxon>
        <taxon>Anthemidinae</taxon>
        <taxon>Tanacetum</taxon>
    </lineage>
</organism>
<sequence length="104" mass="11773">MERECWWWEWCHKRMEMKAVYGIGGSIKVMLARLIVVTGWVGRLEIDVRLLVVVVGVATLAAVVGGHKLAGGGDWRPEKERKMEWGLGTVSVIFVKYWFGARLG</sequence>
<proteinExistence type="predicted"/>
<keyword evidence="1" id="KW-1133">Transmembrane helix</keyword>
<evidence type="ECO:0000313" key="3">
    <source>
        <dbReference type="EMBL" id="GJT76161.1"/>
    </source>
</evidence>
<keyword evidence="4" id="KW-1185">Reference proteome</keyword>